<dbReference type="Proteomes" id="UP000184600">
    <property type="component" value="Unassembled WGS sequence"/>
</dbReference>
<evidence type="ECO:0000313" key="2">
    <source>
        <dbReference type="Proteomes" id="UP000184600"/>
    </source>
</evidence>
<gene>
    <name evidence="1" type="ORF">VQ7734_02230</name>
</gene>
<evidence type="ECO:0000313" key="1">
    <source>
        <dbReference type="EMBL" id="SHO56461.1"/>
    </source>
</evidence>
<organism evidence="1 2">
    <name type="scientific">Vibrio quintilis</name>
    <dbReference type="NCBI Taxonomy" id="1117707"/>
    <lineage>
        <taxon>Bacteria</taxon>
        <taxon>Pseudomonadati</taxon>
        <taxon>Pseudomonadota</taxon>
        <taxon>Gammaproteobacteria</taxon>
        <taxon>Vibrionales</taxon>
        <taxon>Vibrionaceae</taxon>
        <taxon>Vibrio</taxon>
    </lineage>
</organism>
<proteinExistence type="predicted"/>
<accession>A0A1M7YV70</accession>
<dbReference type="EMBL" id="FRFG01000025">
    <property type="protein sequence ID" value="SHO56461.1"/>
    <property type="molecule type" value="Genomic_DNA"/>
</dbReference>
<dbReference type="STRING" id="1117707.VQ7734_02230"/>
<reference evidence="2" key="1">
    <citation type="submission" date="2016-12" db="EMBL/GenBank/DDBJ databases">
        <authorList>
            <person name="Rodrigo-Torres L."/>
            <person name="Arahal R.D."/>
            <person name="Lucena T."/>
        </authorList>
    </citation>
    <scope>NUCLEOTIDE SEQUENCE [LARGE SCALE GENOMIC DNA]</scope>
</reference>
<dbReference type="AlphaFoldDB" id="A0A1M7YV70"/>
<protein>
    <submittedName>
        <fullName evidence="1">Baseplate J-like protein</fullName>
    </submittedName>
</protein>
<keyword evidence="2" id="KW-1185">Reference proteome</keyword>
<name>A0A1M7YV70_9VIBR</name>
<sequence length="1087" mass="120829">MSDLITKDYRSSFKDLKRKNQALNGLTQTARVLEALQGDYFSIEERTFSEWMAYLRKAAHNIRFYNDQTFQPDGHWGDALPGIIQSQSLENLLNGLPVPEETKTLASRPDIAALLAFFTLMTHPKGQFDALTERHKQHYYQDVLGFAPLAAQPDQVHLVIGLDEDTPGMTLPAGTCFTGPTDSNDLPLVYETETQAALNHTQVVQMKTLSGVVDLREEKGLGIRKNEQRILTQVIDTENGLELDSGGVLTFGDDLAETQTPGENQQFSRIGLTIASPALYLAGGTRTVTLICNRASGTESSPLSLKQWFDIAVSTADGMITYEHDLLTQDGNHNRDENESNWTIDENSDGLCMEFSSLFPAITGLEGEQAPGVTSLPHFVFSLRPNQEKAAAILKKSIFTAIELNMDVCGLPGLIAGSDDGSLDTASPFEPLTGAPKIGSRLTFTHPELLVKPITDADITFHWIGRPVDLNEHYRIYAEYRDFTGQSSDQFSEPLRSNTWPKPKFTFTRSDDLSDPGDPIDMFSNHTPVDNIDIHTIAFISASDNGPVYSWDTLPLDEPAGNWPRRYNATLVNNDFGHGEFAQVSQYAAYLNSQQSGTKEEGELRIVPDPYTPELEQLTLNYSCSVTLEASALASMDSPALQFLHPLGRPRIVASGATMTLLPYMPENAYLYIGLNQTSLPGSFRFYFQVDPVDSSNISDNSYVKWEYMTPQGWQLLLSSADGAQMGQPRIIEDSTQLLLNSGIVVLELPAMDESLSGLGDGLLWLQVSIFNQNSDSMAGDLPGAVRYSALRGIYPQGVVATLITEEVDPSHYQQPLPAESVTELDVPDERISSVTQPWPGFGARVEETESELSVRASERLRHKQRALTRWDYEHLVLNSFPEVYMARCYAPQENELNSESDISVVVIPVNYDTSILQPKLPLYLRQQIETMLEEVSPSGVSVTVKDPVYEEVHFDVLVKIFSGYDIDSVVREINQILINYLTPWQSDSDEDPNFRQAIYFTELALALEQHPAVDVVHHIRATVDRPAQILPGVPNSFDETDNIIQPGQEDAILVPSHYHKIVLVDQDLPIVEGIGKWRVEIDLTVS</sequence>